<dbReference type="InterPro" id="IPR044878">
    <property type="entry name" value="UbiA_sf"/>
</dbReference>
<evidence type="ECO:0000256" key="5">
    <source>
        <dbReference type="ARBA" id="ARBA00022989"/>
    </source>
</evidence>
<evidence type="ECO:0000313" key="9">
    <source>
        <dbReference type="Proteomes" id="UP000631114"/>
    </source>
</evidence>
<name>A0A835LL46_9MAGN</name>
<dbReference type="OrthoDB" id="1502398at2759"/>
<feature type="transmembrane region" description="Helical" evidence="7">
    <location>
        <begin position="110"/>
        <end position="129"/>
    </location>
</feature>
<keyword evidence="4 7" id="KW-0812">Transmembrane</keyword>
<reference evidence="8 9" key="1">
    <citation type="submission" date="2020-10" db="EMBL/GenBank/DDBJ databases">
        <title>The Coptis chinensis genome and diversification of protoberbering-type alkaloids.</title>
        <authorList>
            <person name="Wang B."/>
            <person name="Shu S."/>
            <person name="Song C."/>
            <person name="Liu Y."/>
        </authorList>
    </citation>
    <scope>NUCLEOTIDE SEQUENCE [LARGE SCALE GENOMIC DNA]</scope>
    <source>
        <strain evidence="8">HL-2020</strain>
        <tissue evidence="8">Leaf</tissue>
    </source>
</reference>
<protein>
    <submittedName>
        <fullName evidence="8">Uncharacterized protein</fullName>
    </submittedName>
</protein>
<evidence type="ECO:0000256" key="7">
    <source>
        <dbReference type="SAM" id="Phobius"/>
    </source>
</evidence>
<keyword evidence="3" id="KW-0808">Transferase</keyword>
<evidence type="ECO:0000256" key="2">
    <source>
        <dbReference type="ARBA" id="ARBA00005985"/>
    </source>
</evidence>
<gene>
    <name evidence="8" type="ORF">IFM89_003608</name>
</gene>
<feature type="transmembrane region" description="Helical" evidence="7">
    <location>
        <begin position="240"/>
        <end position="261"/>
    </location>
</feature>
<sequence length="376" mass="41755">MEKTKNHECLKNRLYYTGVARAIGPYFPGPDAKLQLPLLTTRLEKEYSSLLSTHNADVFEKPLSQHRSLSKKHSYSATTPEHETAAILEDDHSISFQSGLMKKLDVIQRFCRPFAIVGTAIGASSISLLPLETISELTPKFLIGVLMALIPVAIMDIYMNGINELFDVEIDKVNKPYLPLASGEMSMKTGASIVAITSSLGIGMALMMGSPPLLGVVLSFFFLGGAYSVDLPFLRWKNNAFLAASCFTYMKAPAFQFGIFMHIQKYVLKKPIAFTRSLVFATAFMSLFSAALMIIKAFRVSTFMIMLAYGVAIMTGVSSTFMFNKLITVLGHSVLASLFWLSSRSIDLSDEKATYSFFRMAGKLYFVEYLLIPFVR</sequence>
<evidence type="ECO:0000256" key="6">
    <source>
        <dbReference type="ARBA" id="ARBA00023136"/>
    </source>
</evidence>
<dbReference type="PANTHER" id="PTHR43009:SF7">
    <property type="entry name" value="HOMOGENTISATE GERANYLGERANYLTRANSFERASE, CHLOROPLASTIC"/>
    <property type="match status" value="1"/>
</dbReference>
<keyword evidence="5 7" id="KW-1133">Transmembrane helix</keyword>
<evidence type="ECO:0000256" key="1">
    <source>
        <dbReference type="ARBA" id="ARBA00004508"/>
    </source>
</evidence>
<feature type="transmembrane region" description="Helical" evidence="7">
    <location>
        <begin position="213"/>
        <end position="233"/>
    </location>
</feature>
<feature type="transmembrane region" description="Helical" evidence="7">
    <location>
        <begin position="189"/>
        <end position="207"/>
    </location>
</feature>
<dbReference type="GO" id="GO:0016765">
    <property type="term" value="F:transferase activity, transferring alkyl or aryl (other than methyl) groups"/>
    <property type="evidence" value="ECO:0007669"/>
    <property type="project" value="InterPro"/>
</dbReference>
<dbReference type="AlphaFoldDB" id="A0A835LL46"/>
<comment type="caution">
    <text evidence="8">The sequence shown here is derived from an EMBL/GenBank/DDBJ whole genome shotgun (WGS) entry which is preliminary data.</text>
</comment>
<dbReference type="EMBL" id="JADFTS010000008">
    <property type="protein sequence ID" value="KAF9591296.1"/>
    <property type="molecule type" value="Genomic_DNA"/>
</dbReference>
<dbReference type="PANTHER" id="PTHR43009">
    <property type="entry name" value="HOMOGENTISATE SOLANESYLTRANSFERASE, CHLOROPLASTIC"/>
    <property type="match status" value="1"/>
</dbReference>
<dbReference type="Gene3D" id="1.10.357.140">
    <property type="entry name" value="UbiA prenyltransferase"/>
    <property type="match status" value="1"/>
</dbReference>
<feature type="transmembrane region" description="Helical" evidence="7">
    <location>
        <begin position="273"/>
        <end position="295"/>
    </location>
</feature>
<feature type="transmembrane region" description="Helical" evidence="7">
    <location>
        <begin position="141"/>
        <end position="159"/>
    </location>
</feature>
<evidence type="ECO:0000256" key="4">
    <source>
        <dbReference type="ARBA" id="ARBA00022692"/>
    </source>
</evidence>
<evidence type="ECO:0000313" key="8">
    <source>
        <dbReference type="EMBL" id="KAF9591296.1"/>
    </source>
</evidence>
<dbReference type="Proteomes" id="UP000631114">
    <property type="component" value="Unassembled WGS sequence"/>
</dbReference>
<comment type="similarity">
    <text evidence="2">Belongs to the UbiA prenyltransferase family.</text>
</comment>
<keyword evidence="9" id="KW-1185">Reference proteome</keyword>
<keyword evidence="6 7" id="KW-0472">Membrane</keyword>
<dbReference type="InterPro" id="IPR000537">
    <property type="entry name" value="UbiA_prenyltransferase"/>
</dbReference>
<accession>A0A835LL46</accession>
<organism evidence="8 9">
    <name type="scientific">Coptis chinensis</name>
    <dbReference type="NCBI Taxonomy" id="261450"/>
    <lineage>
        <taxon>Eukaryota</taxon>
        <taxon>Viridiplantae</taxon>
        <taxon>Streptophyta</taxon>
        <taxon>Embryophyta</taxon>
        <taxon>Tracheophyta</taxon>
        <taxon>Spermatophyta</taxon>
        <taxon>Magnoliopsida</taxon>
        <taxon>Ranunculales</taxon>
        <taxon>Ranunculaceae</taxon>
        <taxon>Coptidoideae</taxon>
        <taxon>Coptis</taxon>
    </lineage>
</organism>
<comment type="subcellular location">
    <subcellularLocation>
        <location evidence="1">Plastid</location>
        <location evidence="1">Chloroplast membrane</location>
        <topology evidence="1">Multi-pass membrane protein</topology>
    </subcellularLocation>
</comment>
<feature type="transmembrane region" description="Helical" evidence="7">
    <location>
        <begin position="302"/>
        <end position="320"/>
    </location>
</feature>
<dbReference type="Pfam" id="PF01040">
    <property type="entry name" value="UbiA"/>
    <property type="match status" value="1"/>
</dbReference>
<evidence type="ECO:0000256" key="3">
    <source>
        <dbReference type="ARBA" id="ARBA00022679"/>
    </source>
</evidence>
<dbReference type="GO" id="GO:0016020">
    <property type="term" value="C:membrane"/>
    <property type="evidence" value="ECO:0007669"/>
    <property type="project" value="UniProtKB-SubCell"/>
</dbReference>
<proteinExistence type="inferred from homology"/>